<protein>
    <submittedName>
        <fullName evidence="7">Putative sugar O-methyltransferase</fullName>
    </submittedName>
</protein>
<comment type="pathway">
    <text evidence="1">Antibiotic biosynthesis.</text>
</comment>
<feature type="domain" description="Methyltransferase MycE N-terminal" evidence="6">
    <location>
        <begin position="24"/>
        <end position="142"/>
    </location>
</feature>
<organism evidence="7">
    <name type="scientific">Streptomyces sp. SANK 60405</name>
    <dbReference type="NCBI Taxonomy" id="689687"/>
    <lineage>
        <taxon>Bacteria</taxon>
        <taxon>Bacillati</taxon>
        <taxon>Actinomycetota</taxon>
        <taxon>Actinomycetes</taxon>
        <taxon>Kitasatosporales</taxon>
        <taxon>Streptomycetaceae</taxon>
        <taxon>Streptomyces</taxon>
    </lineage>
</organism>
<keyword evidence="3 7" id="KW-0808">Transferase</keyword>
<keyword evidence="5" id="KW-0045">Antibiotic biosynthesis</keyword>
<evidence type="ECO:0000256" key="4">
    <source>
        <dbReference type="ARBA" id="ARBA00022691"/>
    </source>
</evidence>
<accession>D4QF38</accession>
<dbReference type="GO" id="GO:0008168">
    <property type="term" value="F:methyltransferase activity"/>
    <property type="evidence" value="ECO:0007669"/>
    <property type="project" value="UniProtKB-KW"/>
</dbReference>
<evidence type="ECO:0000259" key="6">
    <source>
        <dbReference type="Pfam" id="PF17843"/>
    </source>
</evidence>
<reference evidence="7" key="1">
    <citation type="journal article" date="2010" name="ChemBioChem">
        <title>The biosynthesis of liposidomycin-like A-90289 antibiotics featuring a new type of sulfotransferase.</title>
        <authorList>
            <person name="Funabashi M."/>
            <person name="Baba S."/>
            <person name="Nonaka K."/>
            <person name="Hosobuchi M."/>
            <person name="Fujita Y."/>
            <person name="Shibata T."/>
            <person name="Van Lanene S.G."/>
        </authorList>
    </citation>
    <scope>NUCLEOTIDE SEQUENCE</scope>
    <source>
        <strain evidence="7">SANK 60405</strain>
    </source>
</reference>
<dbReference type="InterPro" id="IPR029063">
    <property type="entry name" value="SAM-dependent_MTases_sf"/>
</dbReference>
<evidence type="ECO:0000256" key="1">
    <source>
        <dbReference type="ARBA" id="ARBA00004792"/>
    </source>
</evidence>
<evidence type="ECO:0000256" key="3">
    <source>
        <dbReference type="ARBA" id="ARBA00022679"/>
    </source>
</evidence>
<keyword evidence="4" id="KW-0949">S-adenosyl-L-methionine</keyword>
<dbReference type="Gene3D" id="3.30.1050.30">
    <property type="match status" value="1"/>
</dbReference>
<gene>
    <name evidence="7" type="primary">lipY</name>
</gene>
<evidence type="ECO:0000256" key="5">
    <source>
        <dbReference type="ARBA" id="ARBA00023194"/>
    </source>
</evidence>
<dbReference type="SUPFAM" id="SSF53335">
    <property type="entry name" value="S-adenosyl-L-methionine-dependent methyltransferases"/>
    <property type="match status" value="1"/>
</dbReference>
<dbReference type="EMBL" id="AB530986">
    <property type="protein sequence ID" value="BAJ05901.1"/>
    <property type="molecule type" value="Genomic_DNA"/>
</dbReference>
<proteinExistence type="predicted"/>
<keyword evidence="2 7" id="KW-0489">Methyltransferase</keyword>
<dbReference type="GO" id="GO:0032259">
    <property type="term" value="P:methylation"/>
    <property type="evidence" value="ECO:0007669"/>
    <property type="project" value="UniProtKB-KW"/>
</dbReference>
<dbReference type="AlphaFoldDB" id="D4QF38"/>
<dbReference type="GO" id="GO:0017000">
    <property type="term" value="P:antibiotic biosynthetic process"/>
    <property type="evidence" value="ECO:0007669"/>
    <property type="project" value="UniProtKB-KW"/>
</dbReference>
<sequence>MSRLKNEPNRELLKLTVGKDIALLEQLIVAAGGDHRGLAEITKSLPLDDLTSVLVDEVVFRANTHAADSAYRQDTEAPELGTVLVGVHHDGLHQERSLAVRADGTVEPAADTRADVSLRLDYDLHDLIRVLFGPTRPRPAGTYASSFLPATAGGRRMPPLETVYQGMDAAGTVLSGLSQHHPDLSELARRYRTDKWGGLHWFTGLYERHLREFRELPLRILEIGIGGYGSATLGGESLRMWKRYFPRGLVFGLDIFDKSAVDEQRITTLRADQNDPRALIEVEEKYGPFDIVIDDGSHVNGHIRTSLETLFPRLRAGGLYVIEDLWTSYCPGYGGQDRVPVDGTTSVGMLKDIVEGIQYEEQPHRAERPPTHLERNVVGVHVYHNLAFLEKGVNAEGGVPTWVPRAPRY</sequence>
<dbReference type="Gene3D" id="3.40.50.150">
    <property type="entry name" value="Vaccinia Virus protein VP39"/>
    <property type="match status" value="1"/>
</dbReference>
<evidence type="ECO:0000313" key="7">
    <source>
        <dbReference type="EMBL" id="BAJ05901.1"/>
    </source>
</evidence>
<dbReference type="Pfam" id="PF17843">
    <property type="entry name" value="MycE_N"/>
    <property type="match status" value="1"/>
</dbReference>
<dbReference type="InterPro" id="IPR040800">
    <property type="entry name" value="MycE_N"/>
</dbReference>
<evidence type="ECO:0000256" key="2">
    <source>
        <dbReference type="ARBA" id="ARBA00022603"/>
    </source>
</evidence>
<name>D4QF38_9ACTN</name>